<accession>D6Z4B4</accession>
<dbReference type="KEGG" id="dak:DaAHT2_1697"/>
<gene>
    <name evidence="1" type="ordered locus">DaAHT2_1697</name>
</gene>
<dbReference type="AlphaFoldDB" id="D6Z4B4"/>
<dbReference type="Proteomes" id="UP000001508">
    <property type="component" value="Chromosome"/>
</dbReference>
<evidence type="ECO:0000313" key="2">
    <source>
        <dbReference type="Proteomes" id="UP000001508"/>
    </source>
</evidence>
<proteinExistence type="predicted"/>
<evidence type="ECO:0008006" key="3">
    <source>
        <dbReference type="Google" id="ProtNLM"/>
    </source>
</evidence>
<dbReference type="EMBL" id="CP001940">
    <property type="protein sequence ID" value="ADH86389.1"/>
    <property type="molecule type" value="Genomic_DNA"/>
</dbReference>
<dbReference type="STRING" id="589865.DaAHT2_1697"/>
<dbReference type="RefSeq" id="WP_013163915.1">
    <property type="nucleotide sequence ID" value="NC_014216.1"/>
</dbReference>
<name>D6Z4B4_DESAT</name>
<sequence>MKKSKFESIAWEEQGGGIGRGLSGQPLRLLGCALLLVLLLASCGAKQQQPGSIYVPPVKGAPVVYLHPAEPGHYRQATVGVLPFRVPANHEAAQGEALAALFRDVLLAKEVFPRVVTSRRPYGDFEDAIAQGRQAGVDLVLAGRLHRALDATELGGARAEMSIRLINVHSGNTVWHIAQAMDQPVDHHDVGTWNRIRESFSLPPIRPSRGAPPLPNMLAVMAEDMSEVLKGARQVPK</sequence>
<organism evidence="1 2">
    <name type="scientific">Desulfurivibrio alkaliphilus (strain DSM 19089 / UNIQEM U267 / AHT2)</name>
    <dbReference type="NCBI Taxonomy" id="589865"/>
    <lineage>
        <taxon>Bacteria</taxon>
        <taxon>Pseudomonadati</taxon>
        <taxon>Thermodesulfobacteriota</taxon>
        <taxon>Desulfobulbia</taxon>
        <taxon>Desulfobulbales</taxon>
        <taxon>Desulfobulbaceae</taxon>
        <taxon>Desulfurivibrio</taxon>
    </lineage>
</organism>
<keyword evidence="2" id="KW-1185">Reference proteome</keyword>
<reference evidence="2" key="1">
    <citation type="submission" date="2010-02" db="EMBL/GenBank/DDBJ databases">
        <title>Complete sequence of Desulfurivibrio alkaliphilus AHT2.</title>
        <authorList>
            <consortium name="US DOE Joint Genome Institute"/>
            <person name="Pitluck S."/>
            <person name="Chertkov O."/>
            <person name="Detter J.C."/>
            <person name="Han C."/>
            <person name="Tapia R."/>
            <person name="Larimer F."/>
            <person name="Land M."/>
            <person name="Hauser L."/>
            <person name="Kyrpides N."/>
            <person name="Mikhailova N."/>
            <person name="Sorokin D.Y."/>
            <person name="Muyzer G."/>
            <person name="Woyke T."/>
        </authorList>
    </citation>
    <scope>NUCLEOTIDE SEQUENCE [LARGE SCALE GENOMIC DNA]</scope>
    <source>
        <strain evidence="2">DSM 19089 / UNIQEM U267 / AHT2</strain>
    </source>
</reference>
<dbReference type="InParanoid" id="D6Z4B4"/>
<dbReference type="HOGENOM" id="CLU_1169163_0_0_7"/>
<evidence type="ECO:0000313" key="1">
    <source>
        <dbReference type="EMBL" id="ADH86389.1"/>
    </source>
</evidence>
<protein>
    <recommendedName>
        <fullName evidence="3">Lipoprotein</fullName>
    </recommendedName>
</protein>